<dbReference type="InterPro" id="IPR019814">
    <property type="entry name" value="Translation_initiation_fac_3_N"/>
</dbReference>
<feature type="domain" description="Translation initiation factor 3 C-terminal" evidence="7">
    <location>
        <begin position="96"/>
        <end position="180"/>
    </location>
</feature>
<dbReference type="Pfam" id="PF05198">
    <property type="entry name" value="IF3_N"/>
    <property type="match status" value="1"/>
</dbReference>
<evidence type="ECO:0000256" key="3">
    <source>
        <dbReference type="ARBA" id="ARBA00022917"/>
    </source>
</evidence>
<comment type="function">
    <text evidence="4 6">IF-3 binds to the 30S ribosomal subunit and shifts the equilibrium between 70S ribosomes and their 50S and 30S subunits in favor of the free subunits, thus enhancing the availability of 30S subunits on which protein synthesis initiation begins.</text>
</comment>
<organism evidence="9 10">
    <name type="scientific">Stieleria marina</name>
    <dbReference type="NCBI Taxonomy" id="1930275"/>
    <lineage>
        <taxon>Bacteria</taxon>
        <taxon>Pseudomonadati</taxon>
        <taxon>Planctomycetota</taxon>
        <taxon>Planctomycetia</taxon>
        <taxon>Pirellulales</taxon>
        <taxon>Pirellulaceae</taxon>
        <taxon>Stieleria</taxon>
    </lineage>
</organism>
<reference evidence="9 10" key="1">
    <citation type="submission" date="2019-02" db="EMBL/GenBank/DDBJ databases">
        <title>Deep-cultivation of Planctomycetes and their phenomic and genomic characterization uncovers novel biology.</title>
        <authorList>
            <person name="Wiegand S."/>
            <person name="Jogler M."/>
            <person name="Boedeker C."/>
            <person name="Pinto D."/>
            <person name="Vollmers J."/>
            <person name="Rivas-Marin E."/>
            <person name="Kohn T."/>
            <person name="Peeters S.H."/>
            <person name="Heuer A."/>
            <person name="Rast P."/>
            <person name="Oberbeckmann S."/>
            <person name="Bunk B."/>
            <person name="Jeske O."/>
            <person name="Meyerdierks A."/>
            <person name="Storesund J.E."/>
            <person name="Kallscheuer N."/>
            <person name="Luecker S."/>
            <person name="Lage O.M."/>
            <person name="Pohl T."/>
            <person name="Merkel B.J."/>
            <person name="Hornburger P."/>
            <person name="Mueller R.-W."/>
            <person name="Bruemmer F."/>
            <person name="Labrenz M."/>
            <person name="Spormann A.M."/>
            <person name="Op den Camp H."/>
            <person name="Overmann J."/>
            <person name="Amann R."/>
            <person name="Jetten M.S.M."/>
            <person name="Mascher T."/>
            <person name="Medema M.H."/>
            <person name="Devos D.P."/>
            <person name="Kaster A.-K."/>
            <person name="Ovreas L."/>
            <person name="Rohde M."/>
            <person name="Galperin M.Y."/>
            <person name="Jogler C."/>
        </authorList>
    </citation>
    <scope>NUCLEOTIDE SEQUENCE [LARGE SCALE GENOMIC DNA]</scope>
    <source>
        <strain evidence="9 10">K23_9</strain>
    </source>
</reference>
<keyword evidence="10" id="KW-1185">Reference proteome</keyword>
<protein>
    <recommendedName>
        <fullName evidence="4 5">Translation initiation factor IF-3</fullName>
    </recommendedName>
</protein>
<dbReference type="GO" id="GO:0032790">
    <property type="term" value="P:ribosome disassembly"/>
    <property type="evidence" value="ECO:0007669"/>
    <property type="project" value="TreeGrafter"/>
</dbReference>
<dbReference type="InterPro" id="IPR001288">
    <property type="entry name" value="Translation_initiation_fac_3"/>
</dbReference>
<evidence type="ECO:0000256" key="1">
    <source>
        <dbReference type="ARBA" id="ARBA00005439"/>
    </source>
</evidence>
<keyword evidence="4" id="KW-0963">Cytoplasm</keyword>
<evidence type="ECO:0000256" key="6">
    <source>
        <dbReference type="RuleBase" id="RU000646"/>
    </source>
</evidence>
<keyword evidence="3 4" id="KW-0648">Protein biosynthesis</keyword>
<dbReference type="Pfam" id="PF00707">
    <property type="entry name" value="IF3_C"/>
    <property type="match status" value="1"/>
</dbReference>
<evidence type="ECO:0000259" key="7">
    <source>
        <dbReference type="Pfam" id="PF00707"/>
    </source>
</evidence>
<dbReference type="SUPFAM" id="SSF54364">
    <property type="entry name" value="Translation initiation factor IF3, N-terminal domain"/>
    <property type="match status" value="1"/>
</dbReference>
<feature type="domain" description="Translation initiation factor 3 N-terminal" evidence="8">
    <location>
        <begin position="22"/>
        <end position="89"/>
    </location>
</feature>
<comment type="subcellular location">
    <subcellularLocation>
        <location evidence="4 6">Cytoplasm</location>
    </subcellularLocation>
</comment>
<dbReference type="PANTHER" id="PTHR10938:SF0">
    <property type="entry name" value="TRANSLATION INITIATION FACTOR IF-3, MITOCHONDRIAL"/>
    <property type="match status" value="1"/>
</dbReference>
<dbReference type="Proteomes" id="UP000319817">
    <property type="component" value="Chromosome"/>
</dbReference>
<keyword evidence="2 4" id="KW-0396">Initiation factor</keyword>
<dbReference type="Gene3D" id="3.10.20.80">
    <property type="entry name" value="Translation initiation factor 3 (IF-3), N-terminal domain"/>
    <property type="match status" value="1"/>
</dbReference>
<dbReference type="InterPro" id="IPR036788">
    <property type="entry name" value="T_IF-3_C_sf"/>
</dbReference>
<evidence type="ECO:0000256" key="2">
    <source>
        <dbReference type="ARBA" id="ARBA00022540"/>
    </source>
</evidence>
<dbReference type="GO" id="GO:0043022">
    <property type="term" value="F:ribosome binding"/>
    <property type="evidence" value="ECO:0007669"/>
    <property type="project" value="UniProtKB-ARBA"/>
</dbReference>
<dbReference type="FunFam" id="3.30.110.10:FF:000001">
    <property type="entry name" value="Translation initiation factor IF-3"/>
    <property type="match status" value="1"/>
</dbReference>
<evidence type="ECO:0000259" key="8">
    <source>
        <dbReference type="Pfam" id="PF05198"/>
    </source>
</evidence>
<evidence type="ECO:0000256" key="4">
    <source>
        <dbReference type="HAMAP-Rule" id="MF_00080"/>
    </source>
</evidence>
<dbReference type="InterPro" id="IPR036787">
    <property type="entry name" value="T_IF-3_N_sf"/>
</dbReference>
<evidence type="ECO:0000313" key="10">
    <source>
        <dbReference type="Proteomes" id="UP000319817"/>
    </source>
</evidence>
<dbReference type="FunFam" id="3.10.20.80:FF:000001">
    <property type="entry name" value="Translation initiation factor IF-3"/>
    <property type="match status" value="1"/>
</dbReference>
<dbReference type="GO" id="GO:0005829">
    <property type="term" value="C:cytosol"/>
    <property type="evidence" value="ECO:0007669"/>
    <property type="project" value="TreeGrafter"/>
</dbReference>
<dbReference type="NCBIfam" id="TIGR00168">
    <property type="entry name" value="infC"/>
    <property type="match status" value="1"/>
</dbReference>
<dbReference type="PROSITE" id="PS00938">
    <property type="entry name" value="IF3"/>
    <property type="match status" value="1"/>
</dbReference>
<dbReference type="GO" id="GO:0016020">
    <property type="term" value="C:membrane"/>
    <property type="evidence" value="ECO:0007669"/>
    <property type="project" value="TreeGrafter"/>
</dbReference>
<dbReference type="SUPFAM" id="SSF55200">
    <property type="entry name" value="Translation initiation factor IF3, C-terminal domain"/>
    <property type="match status" value="1"/>
</dbReference>
<comment type="similarity">
    <text evidence="1 4 6">Belongs to the IF-3 family.</text>
</comment>
<dbReference type="InterPro" id="IPR019815">
    <property type="entry name" value="Translation_initiation_fac_3_C"/>
</dbReference>
<dbReference type="PANTHER" id="PTHR10938">
    <property type="entry name" value="TRANSLATION INITIATION FACTOR IF-3"/>
    <property type="match status" value="1"/>
</dbReference>
<dbReference type="GO" id="GO:0003743">
    <property type="term" value="F:translation initiation factor activity"/>
    <property type="evidence" value="ECO:0007669"/>
    <property type="project" value="UniProtKB-UniRule"/>
</dbReference>
<dbReference type="InterPro" id="IPR019813">
    <property type="entry name" value="Translation_initiation_fac3_CS"/>
</dbReference>
<dbReference type="Gene3D" id="3.30.110.10">
    <property type="entry name" value="Translation initiation factor 3 (IF-3), C-terminal domain"/>
    <property type="match status" value="1"/>
</dbReference>
<dbReference type="EMBL" id="CP036526">
    <property type="protein sequence ID" value="QDT12920.1"/>
    <property type="molecule type" value="Genomic_DNA"/>
</dbReference>
<dbReference type="HAMAP" id="MF_00080">
    <property type="entry name" value="IF_3"/>
    <property type="match status" value="1"/>
</dbReference>
<proteinExistence type="inferred from homology"/>
<comment type="subunit">
    <text evidence="4 6">Monomer.</text>
</comment>
<accession>A0A517P0M4</accession>
<evidence type="ECO:0000313" key="9">
    <source>
        <dbReference type="EMBL" id="QDT12920.1"/>
    </source>
</evidence>
<sequence>MMFLVALARRNNQPENRDTVRINSQIRITPIRVVSEDGEQLGVIPTEQALERARDAGLDLVEVAPTERPPVCRIMDYGKFKYEKKKKTNKGQTHTKTKEIRLRPKTGEEDIRTKIRQAEKFLEHKDKVQVSVLFRGREMAHIEEGRKVMEMVIEILSEHGKVETRPQQHGRRMICMIAPK</sequence>
<evidence type="ECO:0000256" key="5">
    <source>
        <dbReference type="NCBIfam" id="TIGR00168"/>
    </source>
</evidence>
<dbReference type="AlphaFoldDB" id="A0A517P0M4"/>
<gene>
    <name evidence="4 9" type="primary">infC</name>
    <name evidence="9" type="ORF">K239x_49340</name>
</gene>
<name>A0A517P0M4_9BACT</name>